<dbReference type="PANTHER" id="PTHR21454">
    <property type="entry name" value="DPH3 HOMOLOG-RELATED"/>
    <property type="match status" value="1"/>
</dbReference>
<dbReference type="Proteomes" id="UP001293593">
    <property type="component" value="Unassembled WGS sequence"/>
</dbReference>
<accession>A0AAE1N8G9</accession>
<name>A0AAE1N8G9_9FABA</name>
<gene>
    <name evidence="1" type="ORF">QN277_001452</name>
</gene>
<comment type="caution">
    <text evidence="1">The sequence shown here is derived from an EMBL/GenBank/DDBJ whole genome shotgun (WGS) entry which is preliminary data.</text>
</comment>
<organism evidence="1 2">
    <name type="scientific">Acacia crassicarpa</name>
    <name type="common">northern wattle</name>
    <dbReference type="NCBI Taxonomy" id="499986"/>
    <lineage>
        <taxon>Eukaryota</taxon>
        <taxon>Viridiplantae</taxon>
        <taxon>Streptophyta</taxon>
        <taxon>Embryophyta</taxon>
        <taxon>Tracheophyta</taxon>
        <taxon>Spermatophyta</taxon>
        <taxon>Magnoliopsida</taxon>
        <taxon>eudicotyledons</taxon>
        <taxon>Gunneridae</taxon>
        <taxon>Pentapetalae</taxon>
        <taxon>rosids</taxon>
        <taxon>fabids</taxon>
        <taxon>Fabales</taxon>
        <taxon>Fabaceae</taxon>
        <taxon>Caesalpinioideae</taxon>
        <taxon>mimosoid clade</taxon>
        <taxon>Acacieae</taxon>
        <taxon>Acacia</taxon>
    </lineage>
</organism>
<dbReference type="GO" id="GO:0046872">
    <property type="term" value="F:metal ion binding"/>
    <property type="evidence" value="ECO:0007669"/>
    <property type="project" value="InterPro"/>
</dbReference>
<dbReference type="EMBL" id="JAWXYG010000001">
    <property type="protein sequence ID" value="KAK4284651.1"/>
    <property type="molecule type" value="Genomic_DNA"/>
</dbReference>
<dbReference type="PANTHER" id="PTHR21454:SF44">
    <property type="entry name" value="EXPP1 PROTEIN"/>
    <property type="match status" value="1"/>
</dbReference>
<dbReference type="GO" id="GO:0005829">
    <property type="term" value="C:cytosol"/>
    <property type="evidence" value="ECO:0007669"/>
    <property type="project" value="TreeGrafter"/>
</dbReference>
<dbReference type="AlphaFoldDB" id="A0AAE1N8G9"/>
<reference evidence="1" key="1">
    <citation type="submission" date="2023-10" db="EMBL/GenBank/DDBJ databases">
        <title>Chromosome-level genome of the transformable northern wattle, Acacia crassicarpa.</title>
        <authorList>
            <person name="Massaro I."/>
            <person name="Sinha N.R."/>
            <person name="Poethig S."/>
            <person name="Leichty A.R."/>
        </authorList>
    </citation>
    <scope>NUCLEOTIDE SEQUENCE</scope>
    <source>
        <strain evidence="1">Acra3RX</strain>
        <tissue evidence="1">Leaf</tissue>
    </source>
</reference>
<dbReference type="InterPro" id="IPR044248">
    <property type="entry name" value="DPH3/4-like"/>
</dbReference>
<evidence type="ECO:0000313" key="2">
    <source>
        <dbReference type="Proteomes" id="UP001293593"/>
    </source>
</evidence>
<evidence type="ECO:0008006" key="3">
    <source>
        <dbReference type="Google" id="ProtNLM"/>
    </source>
</evidence>
<protein>
    <recommendedName>
        <fullName evidence="3">Expp1 protein</fullName>
    </recommendedName>
</protein>
<evidence type="ECO:0000313" key="1">
    <source>
        <dbReference type="EMBL" id="KAK4284651.1"/>
    </source>
</evidence>
<proteinExistence type="predicted"/>
<keyword evidence="2" id="KW-1185">Reference proteome</keyword>
<sequence length="241" mass="25989">MMMRLRTLKEESFGILKMVIVISVMFGAEAADKNDVFSPCSDAKVERGDGFSFGVAFSNKDSFFLNLGPQLSPCDSRLNLSGTGAQLAVFRPQVDQISFLTINGSSFDPAKSGGFMVAFAGHQYAAISSPIMFSDNSHTITSFTLIMEFKEGTLENLIWKSFGCEGCSGQSVCLNNQDCAVAVSECQNNGGGGCNIGIQLAFTGTDKNLDVLNSWYQVRNLRPYSLPSLFSDLPDSIIATS</sequence>
<dbReference type="GO" id="GO:0017183">
    <property type="term" value="P:protein histidyl modification to diphthamide"/>
    <property type="evidence" value="ECO:0007669"/>
    <property type="project" value="InterPro"/>
</dbReference>